<evidence type="ECO:0000313" key="2">
    <source>
        <dbReference type="Proteomes" id="UP000183940"/>
    </source>
</evidence>
<dbReference type="Pfam" id="PF10049">
    <property type="entry name" value="DUF2283"/>
    <property type="match status" value="1"/>
</dbReference>
<keyword evidence="2" id="KW-1185">Reference proteome</keyword>
<dbReference type="EMBL" id="MLAW01000011">
    <property type="protein sequence ID" value="OJJ26047.1"/>
    <property type="molecule type" value="Genomic_DNA"/>
</dbReference>
<name>A0A1L9QTX3_9CYAN</name>
<protein>
    <recommendedName>
        <fullName evidence="3">DUF2283 domain-containing protein</fullName>
    </recommendedName>
</protein>
<evidence type="ECO:0000313" key="1">
    <source>
        <dbReference type="EMBL" id="OJJ26047.1"/>
    </source>
</evidence>
<evidence type="ECO:0008006" key="3">
    <source>
        <dbReference type="Google" id="ProtNLM"/>
    </source>
</evidence>
<reference evidence="1" key="1">
    <citation type="submission" date="2016-10" db="EMBL/GenBank/DDBJ databases">
        <title>CRISPR-Cas defence system in Roseofilum reptotaenium: evidence of a bacteriophage-cyanobacterium arms race in the coral black band disease.</title>
        <authorList>
            <person name="Buerger P."/>
            <person name="Wood-Charlson E.M."/>
            <person name="Weynberg K.D."/>
            <person name="Willis B."/>
            <person name="Van Oppen M.J."/>
        </authorList>
    </citation>
    <scope>NUCLEOTIDE SEQUENCE [LARGE SCALE GENOMIC DNA]</scope>
    <source>
        <strain evidence="1">AO1-A</strain>
    </source>
</reference>
<dbReference type="Proteomes" id="UP000183940">
    <property type="component" value="Unassembled WGS sequence"/>
</dbReference>
<dbReference type="InterPro" id="IPR019270">
    <property type="entry name" value="DUF2283"/>
</dbReference>
<gene>
    <name evidence="1" type="ORF">BI308_08810</name>
</gene>
<dbReference type="AlphaFoldDB" id="A0A1L9QTX3"/>
<sequence>MKVKYNAEADILMFILRDGFPINAISEPGGVIVSYDENDEPLSIEVLNASKRKMFNPQDLMLTIAT</sequence>
<proteinExistence type="predicted"/>
<accession>A0A1L9QTX3</accession>
<dbReference type="STRING" id="1925591.BI308_08810"/>
<organism evidence="1 2">
    <name type="scientific">Roseofilum reptotaenium AO1-A</name>
    <dbReference type="NCBI Taxonomy" id="1925591"/>
    <lineage>
        <taxon>Bacteria</taxon>
        <taxon>Bacillati</taxon>
        <taxon>Cyanobacteriota</taxon>
        <taxon>Cyanophyceae</taxon>
        <taxon>Desertifilales</taxon>
        <taxon>Desertifilaceae</taxon>
        <taxon>Roseofilum</taxon>
    </lineage>
</organism>
<comment type="caution">
    <text evidence="1">The sequence shown here is derived from an EMBL/GenBank/DDBJ whole genome shotgun (WGS) entry which is preliminary data.</text>
</comment>